<dbReference type="SUPFAM" id="SSF53448">
    <property type="entry name" value="Nucleotide-diphospho-sugar transferases"/>
    <property type="match status" value="1"/>
</dbReference>
<reference evidence="1" key="1">
    <citation type="journal article" date="2021" name="Mol. Ecol. Resour.">
        <title>Apolygus lucorum genome provides insights into omnivorousness and mesophyll feeding.</title>
        <authorList>
            <person name="Liu Y."/>
            <person name="Liu H."/>
            <person name="Wang H."/>
            <person name="Huang T."/>
            <person name="Liu B."/>
            <person name="Yang B."/>
            <person name="Yin L."/>
            <person name="Li B."/>
            <person name="Zhang Y."/>
            <person name="Zhang S."/>
            <person name="Jiang F."/>
            <person name="Zhang X."/>
            <person name="Ren Y."/>
            <person name="Wang B."/>
            <person name="Wang S."/>
            <person name="Lu Y."/>
            <person name="Wu K."/>
            <person name="Fan W."/>
            <person name="Wang G."/>
        </authorList>
    </citation>
    <scope>NUCLEOTIDE SEQUENCE</scope>
    <source>
        <strain evidence="1">12Hb</strain>
    </source>
</reference>
<gene>
    <name evidence="1" type="ORF">GE061_003550</name>
</gene>
<dbReference type="AlphaFoldDB" id="A0A6A4JUX0"/>
<evidence type="ECO:0000313" key="2">
    <source>
        <dbReference type="Proteomes" id="UP000466442"/>
    </source>
</evidence>
<name>A0A6A4JUX0_APOLU</name>
<proteinExistence type="predicted"/>
<keyword evidence="2" id="KW-1185">Reference proteome</keyword>
<dbReference type="EMBL" id="WIXP02000011">
    <property type="protein sequence ID" value="KAF6203134.1"/>
    <property type="molecule type" value="Genomic_DNA"/>
</dbReference>
<accession>A0A6A4JUX0</accession>
<dbReference type="Pfam" id="PF04488">
    <property type="entry name" value="Gly_transf_sug"/>
    <property type="match status" value="1"/>
</dbReference>
<dbReference type="InterPro" id="IPR007577">
    <property type="entry name" value="GlycoTrfase_DXD_sugar-bd_CS"/>
</dbReference>
<dbReference type="InterPro" id="IPR029044">
    <property type="entry name" value="Nucleotide-diphossugar_trans"/>
</dbReference>
<protein>
    <submittedName>
        <fullName evidence="1">Uncharacterized protein</fullName>
    </submittedName>
</protein>
<comment type="caution">
    <text evidence="1">The sequence shown here is derived from an EMBL/GenBank/DDBJ whole genome shotgun (WGS) entry which is preliminary data.</text>
</comment>
<dbReference type="PANTHER" id="PTHR46830">
    <property type="entry name" value="TRANSFERASE, PUTATIVE-RELATED"/>
    <property type="match status" value="1"/>
</dbReference>
<dbReference type="Proteomes" id="UP000466442">
    <property type="component" value="Unassembled WGS sequence"/>
</dbReference>
<evidence type="ECO:0000313" key="1">
    <source>
        <dbReference type="EMBL" id="KAF6203134.1"/>
    </source>
</evidence>
<dbReference type="Gene3D" id="3.90.550.20">
    <property type="match status" value="1"/>
</dbReference>
<organism evidence="1 2">
    <name type="scientific">Apolygus lucorum</name>
    <name type="common">Small green plant bug</name>
    <name type="synonym">Lygocoris lucorum</name>
    <dbReference type="NCBI Taxonomy" id="248454"/>
    <lineage>
        <taxon>Eukaryota</taxon>
        <taxon>Metazoa</taxon>
        <taxon>Ecdysozoa</taxon>
        <taxon>Arthropoda</taxon>
        <taxon>Hexapoda</taxon>
        <taxon>Insecta</taxon>
        <taxon>Pterygota</taxon>
        <taxon>Neoptera</taxon>
        <taxon>Paraneoptera</taxon>
        <taxon>Hemiptera</taxon>
        <taxon>Heteroptera</taxon>
        <taxon>Panheteroptera</taxon>
        <taxon>Cimicomorpha</taxon>
        <taxon>Miridae</taxon>
        <taxon>Mirini</taxon>
        <taxon>Apolygus</taxon>
    </lineage>
</organism>
<dbReference type="PANTHER" id="PTHR46830:SF1">
    <property type="entry name" value="ALPHA-1,4-N-ACETYLGLUCOSAMINYLTRANSFERASE"/>
    <property type="match status" value="1"/>
</dbReference>
<dbReference type="OrthoDB" id="409543at2759"/>
<sequence length="328" mass="38710">MSRVVYFIIISIFTIWNVILVKLHYDCLFQRSRVPKGEQSLDFSSPEDFEDFDNDEGTSSGEYIVPNLVHFVKFGNESLSFIEAVCIFAALINQKPRKVYFHTDQVLYNGGKHWEVVLGHQLAQGVLEVKYFLEPSSVFGQELSEDWRHFHASDVARLFVLMTYGGIFLDGDSYIVRSLDDFRKFEFTLGWQKEGGISNQVIIAHRNARFLYEWLNCYKDYRKDEWFYNAGERPTEILKERPHLVHRVPRYLAEWVDTVNLVYLDNSTEWRKHYAIHLLINHQYLINKNLSEKATYPTTFDEDNILNYDVNIKYMALAAYPFNRFSNN</sequence>